<evidence type="ECO:0000313" key="4">
    <source>
        <dbReference type="EMBL" id="CAD8585620.1"/>
    </source>
</evidence>
<dbReference type="PROSITE" id="PS50076">
    <property type="entry name" value="DNAJ_2"/>
    <property type="match status" value="1"/>
</dbReference>
<dbReference type="Gene3D" id="2.10.230.10">
    <property type="entry name" value="Heat shock protein DnaJ, cysteine-rich domain"/>
    <property type="match status" value="1"/>
</dbReference>
<sequence length="343" mass="36689">MTTGEDGGDGAVNLYAALSLEPTASTADIKRAYKILALKLHPDKLARQTNLSDDERAKASQTFQRVALAYEILSDDIKRTEYDARCELNGAKKDDVLVNVSFKEAITGGTKLAMVPFKLVCAQCNGVGMACARCAACDGKGEASCGGCEGKGFASPVQCTKCKGDGVMDDYFHGRVHIPPGCENGTRLPISGRSQHVRVRILPSKQFSRNGLDVTSTLTLSAKDAAEGGFFEVETVYGIETTYFDEDTKSGDSKTLDGKGIKDGKKVGNHVVRVDVERAPTPDVEPEDQAQEDEDEDDNAAAAEEPPAKKSKADEGETEMSLEELLAAKKAKLLAQLEASAQK</sequence>
<dbReference type="Gene3D" id="2.60.260.20">
    <property type="entry name" value="Urease metallochaperone UreE, N-terminal domain"/>
    <property type="match status" value="2"/>
</dbReference>
<evidence type="ECO:0000256" key="1">
    <source>
        <dbReference type="ARBA" id="ARBA00023186"/>
    </source>
</evidence>
<organism evidence="4">
    <name type="scientific">Ostreococcus mediterraneus</name>
    <dbReference type="NCBI Taxonomy" id="1486918"/>
    <lineage>
        <taxon>Eukaryota</taxon>
        <taxon>Viridiplantae</taxon>
        <taxon>Chlorophyta</taxon>
        <taxon>Mamiellophyceae</taxon>
        <taxon>Mamiellales</taxon>
        <taxon>Bathycoccaceae</taxon>
        <taxon>Ostreococcus</taxon>
    </lineage>
</organism>
<dbReference type="EMBL" id="HBEW01006560">
    <property type="protein sequence ID" value="CAD8585620.1"/>
    <property type="molecule type" value="Transcribed_RNA"/>
</dbReference>
<dbReference type="InterPro" id="IPR008971">
    <property type="entry name" value="HSP40/DnaJ_pept-bd"/>
</dbReference>
<dbReference type="SUPFAM" id="SSF49493">
    <property type="entry name" value="HSP40/DnaJ peptide-binding domain"/>
    <property type="match status" value="1"/>
</dbReference>
<dbReference type="InterPro" id="IPR036410">
    <property type="entry name" value="HSP_DnaJ_Cys-rich_dom_sf"/>
</dbReference>
<protein>
    <recommendedName>
        <fullName evidence="3">J domain-containing protein</fullName>
    </recommendedName>
</protein>
<dbReference type="PANTHER" id="PTHR44145:SF3">
    <property type="entry name" value="DNAJ HOMOLOG SUBFAMILY A MEMBER 3, MITOCHONDRIAL"/>
    <property type="match status" value="1"/>
</dbReference>
<reference evidence="4" key="1">
    <citation type="submission" date="2021-01" db="EMBL/GenBank/DDBJ databases">
        <authorList>
            <person name="Corre E."/>
            <person name="Pelletier E."/>
            <person name="Niang G."/>
            <person name="Scheremetjew M."/>
            <person name="Finn R."/>
            <person name="Kale V."/>
            <person name="Holt S."/>
            <person name="Cochrane G."/>
            <person name="Meng A."/>
            <person name="Brown T."/>
            <person name="Cohen L."/>
        </authorList>
    </citation>
    <scope>NUCLEOTIDE SEQUENCE</scope>
    <source>
        <strain evidence="4">Clade-D-RCC2572</strain>
    </source>
</reference>
<dbReference type="InterPro" id="IPR036869">
    <property type="entry name" value="J_dom_sf"/>
</dbReference>
<feature type="compositionally biased region" description="Basic and acidic residues" evidence="2">
    <location>
        <begin position="306"/>
        <end position="315"/>
    </location>
</feature>
<dbReference type="InterPro" id="IPR002939">
    <property type="entry name" value="DnaJ_C"/>
</dbReference>
<dbReference type="GO" id="GO:0006457">
    <property type="term" value="P:protein folding"/>
    <property type="evidence" value="ECO:0007669"/>
    <property type="project" value="InterPro"/>
</dbReference>
<dbReference type="InterPro" id="IPR051938">
    <property type="entry name" value="Apopto_cytoskel_mod"/>
</dbReference>
<evidence type="ECO:0000256" key="2">
    <source>
        <dbReference type="SAM" id="MobiDB-lite"/>
    </source>
</evidence>
<name>A0A7S0PQ81_9CHLO</name>
<dbReference type="CDD" id="cd06257">
    <property type="entry name" value="DnaJ"/>
    <property type="match status" value="1"/>
</dbReference>
<feature type="compositionally biased region" description="Acidic residues" evidence="2">
    <location>
        <begin position="284"/>
        <end position="299"/>
    </location>
</feature>
<dbReference type="GO" id="GO:0051082">
    <property type="term" value="F:unfolded protein binding"/>
    <property type="evidence" value="ECO:0007669"/>
    <property type="project" value="InterPro"/>
</dbReference>
<keyword evidence="1" id="KW-0143">Chaperone</keyword>
<gene>
    <name evidence="4" type="ORF">OMED0929_LOCUS5538</name>
</gene>
<proteinExistence type="predicted"/>
<dbReference type="Pfam" id="PF00226">
    <property type="entry name" value="DnaJ"/>
    <property type="match status" value="1"/>
</dbReference>
<dbReference type="SMART" id="SM00271">
    <property type="entry name" value="DnaJ"/>
    <property type="match status" value="1"/>
</dbReference>
<dbReference type="AlphaFoldDB" id="A0A7S0PQ81"/>
<accession>A0A7S0PQ81</accession>
<dbReference type="SUPFAM" id="SSF57938">
    <property type="entry name" value="DnaJ/Hsp40 cysteine-rich domain"/>
    <property type="match status" value="1"/>
</dbReference>
<dbReference type="PRINTS" id="PR00625">
    <property type="entry name" value="JDOMAIN"/>
</dbReference>
<evidence type="ECO:0000259" key="3">
    <source>
        <dbReference type="PROSITE" id="PS50076"/>
    </source>
</evidence>
<dbReference type="PANTHER" id="PTHR44145">
    <property type="entry name" value="DNAJ HOMOLOG SUBFAMILY A MEMBER 3, MITOCHONDRIAL"/>
    <property type="match status" value="1"/>
</dbReference>
<dbReference type="SUPFAM" id="SSF46565">
    <property type="entry name" value="Chaperone J-domain"/>
    <property type="match status" value="1"/>
</dbReference>
<dbReference type="InterPro" id="IPR018253">
    <property type="entry name" value="DnaJ_domain_CS"/>
</dbReference>
<dbReference type="PROSITE" id="PS00636">
    <property type="entry name" value="DNAJ_1"/>
    <property type="match status" value="1"/>
</dbReference>
<feature type="region of interest" description="Disordered" evidence="2">
    <location>
        <begin position="247"/>
        <end position="322"/>
    </location>
</feature>
<dbReference type="Pfam" id="PF01556">
    <property type="entry name" value="DnaJ_C"/>
    <property type="match status" value="1"/>
</dbReference>
<dbReference type="InterPro" id="IPR001623">
    <property type="entry name" value="DnaJ_domain"/>
</dbReference>
<feature type="domain" description="J" evidence="3">
    <location>
        <begin position="13"/>
        <end position="86"/>
    </location>
</feature>
<dbReference type="CDD" id="cd10747">
    <property type="entry name" value="DnaJ_C"/>
    <property type="match status" value="1"/>
</dbReference>
<dbReference type="Gene3D" id="1.10.287.110">
    <property type="entry name" value="DnaJ domain"/>
    <property type="match status" value="1"/>
</dbReference>
<feature type="compositionally biased region" description="Basic and acidic residues" evidence="2">
    <location>
        <begin position="247"/>
        <end position="280"/>
    </location>
</feature>